<dbReference type="EMBL" id="JAHUTI010045624">
    <property type="protein sequence ID" value="MED6246938.1"/>
    <property type="molecule type" value="Genomic_DNA"/>
</dbReference>
<reference evidence="2 3" key="1">
    <citation type="submission" date="2021-07" db="EMBL/GenBank/DDBJ databases">
        <authorList>
            <person name="Palmer J.M."/>
        </authorList>
    </citation>
    <scope>NUCLEOTIDE SEQUENCE [LARGE SCALE GENOMIC DNA]</scope>
    <source>
        <strain evidence="2 3">AT_MEX2019</strain>
        <tissue evidence="2">Muscle</tissue>
    </source>
</reference>
<feature type="signal peptide" evidence="1">
    <location>
        <begin position="1"/>
        <end position="16"/>
    </location>
</feature>
<dbReference type="Proteomes" id="UP001345963">
    <property type="component" value="Unassembled WGS sequence"/>
</dbReference>
<keyword evidence="1" id="KW-0732">Signal</keyword>
<accession>A0ABU7B9H9</accession>
<sequence length="75" mass="8580">LVCALCSLLVPLFIHARNPRPCHVPAVSVSCFGFRLWFEAVNNCRVHAMKEAADRRDGEEEVWWFAHCLGEELLL</sequence>
<protein>
    <recommendedName>
        <fullName evidence="4">Secreted protein</fullName>
    </recommendedName>
</protein>
<proteinExistence type="predicted"/>
<keyword evidence="3" id="KW-1185">Reference proteome</keyword>
<evidence type="ECO:0000256" key="1">
    <source>
        <dbReference type="SAM" id="SignalP"/>
    </source>
</evidence>
<evidence type="ECO:0000313" key="2">
    <source>
        <dbReference type="EMBL" id="MED6246938.1"/>
    </source>
</evidence>
<evidence type="ECO:0008006" key="4">
    <source>
        <dbReference type="Google" id="ProtNLM"/>
    </source>
</evidence>
<evidence type="ECO:0000313" key="3">
    <source>
        <dbReference type="Proteomes" id="UP001345963"/>
    </source>
</evidence>
<gene>
    <name evidence="2" type="ORF">ATANTOWER_026499</name>
</gene>
<comment type="caution">
    <text evidence="2">The sequence shown here is derived from an EMBL/GenBank/DDBJ whole genome shotgun (WGS) entry which is preliminary data.</text>
</comment>
<feature type="chain" id="PRO_5047259887" description="Secreted protein" evidence="1">
    <location>
        <begin position="17"/>
        <end position="75"/>
    </location>
</feature>
<name>A0ABU7B9H9_9TELE</name>
<feature type="non-terminal residue" evidence="2">
    <location>
        <position position="1"/>
    </location>
</feature>
<organism evidence="2 3">
    <name type="scientific">Ataeniobius toweri</name>
    <dbReference type="NCBI Taxonomy" id="208326"/>
    <lineage>
        <taxon>Eukaryota</taxon>
        <taxon>Metazoa</taxon>
        <taxon>Chordata</taxon>
        <taxon>Craniata</taxon>
        <taxon>Vertebrata</taxon>
        <taxon>Euteleostomi</taxon>
        <taxon>Actinopterygii</taxon>
        <taxon>Neopterygii</taxon>
        <taxon>Teleostei</taxon>
        <taxon>Neoteleostei</taxon>
        <taxon>Acanthomorphata</taxon>
        <taxon>Ovalentaria</taxon>
        <taxon>Atherinomorphae</taxon>
        <taxon>Cyprinodontiformes</taxon>
        <taxon>Goodeidae</taxon>
        <taxon>Ataeniobius</taxon>
    </lineage>
</organism>